<dbReference type="InterPro" id="IPR000792">
    <property type="entry name" value="Tscrpt_reg_LuxR_C"/>
</dbReference>
<dbReference type="InterPro" id="IPR039420">
    <property type="entry name" value="WalR-like"/>
</dbReference>
<organism evidence="6 7">
    <name type="scientific">Duganella rivi</name>
    <dbReference type="NCBI Taxonomy" id="2666083"/>
    <lineage>
        <taxon>Bacteria</taxon>
        <taxon>Pseudomonadati</taxon>
        <taxon>Pseudomonadota</taxon>
        <taxon>Betaproteobacteria</taxon>
        <taxon>Burkholderiales</taxon>
        <taxon>Oxalobacteraceae</taxon>
        <taxon>Telluria group</taxon>
        <taxon>Duganella</taxon>
    </lineage>
</organism>
<sequence length="222" mass="24344">MNDIRRILEPALTITIMSVDDHPIFLEGVASVIANAPDFRLVAEATSGRQALAEYRRVRPDVTLMDIRMPDMNGIDAITAIRAEFPHACIVVLTTFEGDTHALRAMKAGAAGYMLKSMVRKDMLSIVRSVFEGHRHIPPCVAEAMATHIPADALSPREIEVLAQAAIGNSNRRIGSELNISEETVKVHMKNLMAKLQANDRTHAVIMALARGIIDVPMRSTT</sequence>
<dbReference type="PROSITE" id="PS00622">
    <property type="entry name" value="HTH_LUXR_1"/>
    <property type="match status" value="1"/>
</dbReference>
<dbReference type="PANTHER" id="PTHR43214">
    <property type="entry name" value="TWO-COMPONENT RESPONSE REGULATOR"/>
    <property type="match status" value="1"/>
</dbReference>
<keyword evidence="7" id="KW-1185">Reference proteome</keyword>
<dbReference type="GO" id="GO:0003677">
    <property type="term" value="F:DNA binding"/>
    <property type="evidence" value="ECO:0007669"/>
    <property type="project" value="UniProtKB-KW"/>
</dbReference>
<feature type="domain" description="HTH luxR-type" evidence="4">
    <location>
        <begin position="147"/>
        <end position="212"/>
    </location>
</feature>
<dbReference type="CDD" id="cd17535">
    <property type="entry name" value="REC_NarL-like"/>
    <property type="match status" value="1"/>
</dbReference>
<dbReference type="PRINTS" id="PR00038">
    <property type="entry name" value="HTHLUXR"/>
</dbReference>
<evidence type="ECO:0000256" key="1">
    <source>
        <dbReference type="ARBA" id="ARBA00022553"/>
    </source>
</evidence>
<dbReference type="PROSITE" id="PS50110">
    <property type="entry name" value="RESPONSE_REGULATORY"/>
    <property type="match status" value="1"/>
</dbReference>
<keyword evidence="2" id="KW-0238">DNA-binding</keyword>
<evidence type="ECO:0000259" key="4">
    <source>
        <dbReference type="PROSITE" id="PS50043"/>
    </source>
</evidence>
<evidence type="ECO:0000313" key="6">
    <source>
        <dbReference type="EMBL" id="MYM67335.1"/>
    </source>
</evidence>
<dbReference type="InterPro" id="IPR001789">
    <property type="entry name" value="Sig_transdc_resp-reg_receiver"/>
</dbReference>
<evidence type="ECO:0000313" key="7">
    <source>
        <dbReference type="Proteomes" id="UP000450012"/>
    </source>
</evidence>
<dbReference type="SUPFAM" id="SSF52172">
    <property type="entry name" value="CheY-like"/>
    <property type="match status" value="1"/>
</dbReference>
<evidence type="ECO:0000256" key="2">
    <source>
        <dbReference type="ARBA" id="ARBA00023125"/>
    </source>
</evidence>
<dbReference type="InterPro" id="IPR058245">
    <property type="entry name" value="NreC/VraR/RcsB-like_REC"/>
</dbReference>
<reference evidence="6 7" key="1">
    <citation type="submission" date="2019-12" db="EMBL/GenBank/DDBJ databases">
        <title>Novel species isolated from a subtropical stream in China.</title>
        <authorList>
            <person name="Lu H."/>
        </authorList>
    </citation>
    <scope>NUCLEOTIDE SEQUENCE [LARGE SCALE GENOMIC DNA]</scope>
    <source>
        <strain evidence="6 7">FT55W</strain>
    </source>
</reference>
<dbReference type="SMART" id="SM00448">
    <property type="entry name" value="REC"/>
    <property type="match status" value="1"/>
</dbReference>
<dbReference type="EMBL" id="WWCK01000003">
    <property type="protein sequence ID" value="MYM67335.1"/>
    <property type="molecule type" value="Genomic_DNA"/>
</dbReference>
<dbReference type="Gene3D" id="3.40.50.2300">
    <property type="match status" value="1"/>
</dbReference>
<dbReference type="PROSITE" id="PS50043">
    <property type="entry name" value="HTH_LUXR_2"/>
    <property type="match status" value="1"/>
</dbReference>
<dbReference type="InterPro" id="IPR011006">
    <property type="entry name" value="CheY-like_superfamily"/>
</dbReference>
<dbReference type="InterPro" id="IPR016032">
    <property type="entry name" value="Sig_transdc_resp-reg_C-effctor"/>
</dbReference>
<proteinExistence type="predicted"/>
<dbReference type="SMART" id="SM00421">
    <property type="entry name" value="HTH_LUXR"/>
    <property type="match status" value="1"/>
</dbReference>
<accession>A0A7X4GPL0</accession>
<name>A0A7X4GPL0_9BURK</name>
<dbReference type="SUPFAM" id="SSF46894">
    <property type="entry name" value="C-terminal effector domain of the bipartite response regulators"/>
    <property type="match status" value="1"/>
</dbReference>
<dbReference type="GO" id="GO:0000160">
    <property type="term" value="P:phosphorelay signal transduction system"/>
    <property type="evidence" value="ECO:0007669"/>
    <property type="project" value="InterPro"/>
</dbReference>
<evidence type="ECO:0000256" key="3">
    <source>
        <dbReference type="PROSITE-ProRule" id="PRU00169"/>
    </source>
</evidence>
<dbReference type="AlphaFoldDB" id="A0A7X4GPL0"/>
<comment type="caution">
    <text evidence="6">The sequence shown here is derived from an EMBL/GenBank/DDBJ whole genome shotgun (WGS) entry which is preliminary data.</text>
</comment>
<evidence type="ECO:0000259" key="5">
    <source>
        <dbReference type="PROSITE" id="PS50110"/>
    </source>
</evidence>
<feature type="domain" description="Response regulatory" evidence="5">
    <location>
        <begin position="15"/>
        <end position="131"/>
    </location>
</feature>
<keyword evidence="1 3" id="KW-0597">Phosphoprotein</keyword>
<dbReference type="Pfam" id="PF00196">
    <property type="entry name" value="GerE"/>
    <property type="match status" value="1"/>
</dbReference>
<protein>
    <submittedName>
        <fullName evidence="6">Response regulator</fullName>
    </submittedName>
</protein>
<dbReference type="GO" id="GO:0006355">
    <property type="term" value="P:regulation of DNA-templated transcription"/>
    <property type="evidence" value="ECO:0007669"/>
    <property type="project" value="InterPro"/>
</dbReference>
<dbReference type="PANTHER" id="PTHR43214:SF43">
    <property type="entry name" value="TWO-COMPONENT RESPONSE REGULATOR"/>
    <property type="match status" value="1"/>
</dbReference>
<dbReference type="Proteomes" id="UP000450012">
    <property type="component" value="Unassembled WGS sequence"/>
</dbReference>
<dbReference type="Pfam" id="PF00072">
    <property type="entry name" value="Response_reg"/>
    <property type="match status" value="1"/>
</dbReference>
<feature type="modified residue" description="4-aspartylphosphate" evidence="3">
    <location>
        <position position="66"/>
    </location>
</feature>
<dbReference type="CDD" id="cd06170">
    <property type="entry name" value="LuxR_C_like"/>
    <property type="match status" value="1"/>
</dbReference>
<gene>
    <name evidence="6" type="ORF">GTP45_10880</name>
</gene>